<dbReference type="Proteomes" id="UP000784294">
    <property type="component" value="Unassembled WGS sequence"/>
</dbReference>
<gene>
    <name evidence="2" type="ORF">PXEA_LOCUS8985</name>
</gene>
<dbReference type="Gene3D" id="1.10.10.750">
    <property type="entry name" value="Ypt/Rab-GAP domain of gyp1p, domain 1"/>
    <property type="match status" value="1"/>
</dbReference>
<dbReference type="AlphaFoldDB" id="A0A3S5CKD3"/>
<feature type="region of interest" description="Disordered" evidence="1">
    <location>
        <begin position="1"/>
        <end position="42"/>
    </location>
</feature>
<feature type="compositionally biased region" description="Low complexity" evidence="1">
    <location>
        <begin position="132"/>
        <end position="154"/>
    </location>
</feature>
<organism evidence="2 3">
    <name type="scientific">Protopolystoma xenopodis</name>
    <dbReference type="NCBI Taxonomy" id="117903"/>
    <lineage>
        <taxon>Eukaryota</taxon>
        <taxon>Metazoa</taxon>
        <taxon>Spiralia</taxon>
        <taxon>Lophotrochozoa</taxon>
        <taxon>Platyhelminthes</taxon>
        <taxon>Monogenea</taxon>
        <taxon>Polyopisthocotylea</taxon>
        <taxon>Polystomatidea</taxon>
        <taxon>Polystomatidae</taxon>
        <taxon>Protopolystoma</taxon>
    </lineage>
</organism>
<keyword evidence="3" id="KW-1185">Reference proteome</keyword>
<proteinExistence type="predicted"/>
<evidence type="ECO:0000313" key="3">
    <source>
        <dbReference type="Proteomes" id="UP000784294"/>
    </source>
</evidence>
<feature type="compositionally biased region" description="Acidic residues" evidence="1">
    <location>
        <begin position="19"/>
        <end position="39"/>
    </location>
</feature>
<dbReference type="EMBL" id="CAAALY010024984">
    <property type="protein sequence ID" value="VEL15545.1"/>
    <property type="molecule type" value="Genomic_DNA"/>
</dbReference>
<sequence length="303" mass="32587">MAASSETNFVLKLEHGDQLTEDCGEDEDVEGEGDDDDEPLMSGNGCIDRTFDDAELIETWRSLLPEWQAKQHSSTTTTTPGVLVTGLAPTLSSLSAVIANTLVTASVVAGGGNGSGIHSLAYSMTSSPPLANSTSYSYSSSNSVNVQPTLRQSPSSPPSSSPLSSTPQLPPLPQPVQVPAPHHQQQPQEQSQQQQLHHAPASTSWTNGPCLSSLGVMFTRRLRKLIHRGVPDALRAIVWQLLAGSLANEAVLHDTYRKLIIQVSSLSQNMPIAPQTTLLTDRAILYFFFFPSYLVARTNQTAL</sequence>
<dbReference type="OrthoDB" id="295078at2759"/>
<evidence type="ECO:0008006" key="4">
    <source>
        <dbReference type="Google" id="ProtNLM"/>
    </source>
</evidence>
<evidence type="ECO:0000256" key="1">
    <source>
        <dbReference type="SAM" id="MobiDB-lite"/>
    </source>
</evidence>
<dbReference type="SUPFAM" id="SSF47923">
    <property type="entry name" value="Ypt/Rab-GAP domain of gyp1p"/>
    <property type="match status" value="1"/>
</dbReference>
<reference evidence="2" key="1">
    <citation type="submission" date="2018-11" db="EMBL/GenBank/DDBJ databases">
        <authorList>
            <consortium name="Pathogen Informatics"/>
        </authorList>
    </citation>
    <scope>NUCLEOTIDE SEQUENCE</scope>
</reference>
<accession>A0A3S5CKD3</accession>
<dbReference type="InterPro" id="IPR035969">
    <property type="entry name" value="Rab-GAP_TBC_sf"/>
</dbReference>
<comment type="caution">
    <text evidence="2">The sequence shown here is derived from an EMBL/GenBank/DDBJ whole genome shotgun (WGS) entry which is preliminary data.</text>
</comment>
<evidence type="ECO:0000313" key="2">
    <source>
        <dbReference type="EMBL" id="VEL15545.1"/>
    </source>
</evidence>
<feature type="compositionally biased region" description="Pro residues" evidence="1">
    <location>
        <begin position="168"/>
        <end position="178"/>
    </location>
</feature>
<protein>
    <recommendedName>
        <fullName evidence="4">Rab-GAP TBC domain-containing protein</fullName>
    </recommendedName>
</protein>
<feature type="region of interest" description="Disordered" evidence="1">
    <location>
        <begin position="131"/>
        <end position="204"/>
    </location>
</feature>
<name>A0A3S5CKD3_9PLAT</name>
<feature type="compositionally biased region" description="Low complexity" evidence="1">
    <location>
        <begin position="179"/>
        <end position="202"/>
    </location>
</feature>